<feature type="compositionally biased region" description="Basic and acidic residues" evidence="1">
    <location>
        <begin position="1"/>
        <end position="10"/>
    </location>
</feature>
<sequence>MHVPIREQLLHSDACSIQEQPLPDASTHQAKVGENTESAGPTDQEKTPHPTRRLGKEQTEPSAEGVRLARNMRAPDRSESGESD</sequence>
<feature type="region of interest" description="Disordered" evidence="1">
    <location>
        <begin position="1"/>
        <end position="84"/>
    </location>
</feature>
<accession>A0ABC8JC00</accession>
<dbReference type="EMBL" id="CAKOAT010090155">
    <property type="protein sequence ID" value="CAH8319988.1"/>
    <property type="molecule type" value="Genomic_DNA"/>
</dbReference>
<evidence type="ECO:0000256" key="1">
    <source>
        <dbReference type="SAM" id="MobiDB-lite"/>
    </source>
</evidence>
<evidence type="ECO:0000313" key="3">
    <source>
        <dbReference type="Proteomes" id="UP001642260"/>
    </source>
</evidence>
<evidence type="ECO:0000313" key="2">
    <source>
        <dbReference type="EMBL" id="CAH8319988.1"/>
    </source>
</evidence>
<feature type="compositionally biased region" description="Basic and acidic residues" evidence="1">
    <location>
        <begin position="43"/>
        <end position="59"/>
    </location>
</feature>
<comment type="caution">
    <text evidence="2">The sequence shown here is derived from an EMBL/GenBank/DDBJ whole genome shotgun (WGS) entry which is preliminary data.</text>
</comment>
<dbReference type="AlphaFoldDB" id="A0ABC8JC00"/>
<reference evidence="2 3" key="1">
    <citation type="submission" date="2022-03" db="EMBL/GenBank/DDBJ databases">
        <authorList>
            <person name="Macdonald S."/>
            <person name="Ahmed S."/>
            <person name="Newling K."/>
        </authorList>
    </citation>
    <scope>NUCLEOTIDE SEQUENCE [LARGE SCALE GENOMIC DNA]</scope>
</reference>
<feature type="compositionally biased region" description="Basic and acidic residues" evidence="1">
    <location>
        <begin position="73"/>
        <end position="84"/>
    </location>
</feature>
<protein>
    <submittedName>
        <fullName evidence="2">Uncharacterized protein</fullName>
    </submittedName>
</protein>
<dbReference type="Proteomes" id="UP001642260">
    <property type="component" value="Unassembled WGS sequence"/>
</dbReference>
<name>A0ABC8JC00_ERUVS</name>
<keyword evidence="3" id="KW-1185">Reference proteome</keyword>
<organism evidence="2 3">
    <name type="scientific">Eruca vesicaria subsp. sativa</name>
    <name type="common">Garden rocket</name>
    <name type="synonym">Eruca sativa</name>
    <dbReference type="NCBI Taxonomy" id="29727"/>
    <lineage>
        <taxon>Eukaryota</taxon>
        <taxon>Viridiplantae</taxon>
        <taxon>Streptophyta</taxon>
        <taxon>Embryophyta</taxon>
        <taxon>Tracheophyta</taxon>
        <taxon>Spermatophyta</taxon>
        <taxon>Magnoliopsida</taxon>
        <taxon>eudicotyledons</taxon>
        <taxon>Gunneridae</taxon>
        <taxon>Pentapetalae</taxon>
        <taxon>rosids</taxon>
        <taxon>malvids</taxon>
        <taxon>Brassicales</taxon>
        <taxon>Brassicaceae</taxon>
        <taxon>Brassiceae</taxon>
        <taxon>Eruca</taxon>
    </lineage>
</organism>
<gene>
    <name evidence="2" type="ORF">ERUC_LOCUS8609</name>
</gene>
<proteinExistence type="predicted"/>